<accession>A0ABR4KXM9</accession>
<gene>
    <name evidence="2" type="ORF">BJX68DRAFT_229966</name>
</gene>
<keyword evidence="1" id="KW-0732">Signal</keyword>
<dbReference type="SUPFAM" id="SSF52047">
    <property type="entry name" value="RNI-like"/>
    <property type="match status" value="1"/>
</dbReference>
<evidence type="ECO:0000256" key="1">
    <source>
        <dbReference type="SAM" id="SignalP"/>
    </source>
</evidence>
<evidence type="ECO:0008006" key="4">
    <source>
        <dbReference type="Google" id="ProtNLM"/>
    </source>
</evidence>
<dbReference type="GeneID" id="98154301"/>
<proteinExistence type="predicted"/>
<reference evidence="2 3" key="1">
    <citation type="submission" date="2024-07" db="EMBL/GenBank/DDBJ databases">
        <title>Section-level genome sequencing and comparative genomics of Aspergillus sections Usti and Cavernicolus.</title>
        <authorList>
            <consortium name="Lawrence Berkeley National Laboratory"/>
            <person name="Nybo J.L."/>
            <person name="Vesth T.C."/>
            <person name="Theobald S."/>
            <person name="Frisvad J.C."/>
            <person name="Larsen T.O."/>
            <person name="Kjaerboelling I."/>
            <person name="Rothschild-Mancinelli K."/>
            <person name="Lyhne E.K."/>
            <person name="Kogle M.E."/>
            <person name="Barry K."/>
            <person name="Clum A."/>
            <person name="Na H."/>
            <person name="Ledsgaard L."/>
            <person name="Lin J."/>
            <person name="Lipzen A."/>
            <person name="Kuo A."/>
            <person name="Riley R."/>
            <person name="Mondo S."/>
            <person name="LaButti K."/>
            <person name="Haridas S."/>
            <person name="Pangalinan J."/>
            <person name="Salamov A.A."/>
            <person name="Simmons B.A."/>
            <person name="Magnuson J.K."/>
            <person name="Chen J."/>
            <person name="Drula E."/>
            <person name="Henrissat B."/>
            <person name="Wiebenga A."/>
            <person name="Lubbers R.J."/>
            <person name="Gomes A.C."/>
            <person name="Macurrencykelacurrency M.R."/>
            <person name="Stajich J."/>
            <person name="Grigoriev I.V."/>
            <person name="Mortensen U.H."/>
            <person name="De vries R.P."/>
            <person name="Baker S.E."/>
            <person name="Andersen M.R."/>
        </authorList>
    </citation>
    <scope>NUCLEOTIDE SEQUENCE [LARGE SCALE GENOMIC DNA]</scope>
    <source>
        <strain evidence="2 3">CBS 756.74</strain>
    </source>
</reference>
<feature type="non-terminal residue" evidence="2">
    <location>
        <position position="1"/>
    </location>
</feature>
<evidence type="ECO:0000313" key="2">
    <source>
        <dbReference type="EMBL" id="KAL2857031.1"/>
    </source>
</evidence>
<dbReference type="EMBL" id="JBFXLR010000007">
    <property type="protein sequence ID" value="KAL2857031.1"/>
    <property type="molecule type" value="Genomic_DNA"/>
</dbReference>
<comment type="caution">
    <text evidence="2">The sequence shown here is derived from an EMBL/GenBank/DDBJ whole genome shotgun (WGS) entry which is preliminary data.</text>
</comment>
<name>A0ABR4KXM9_9EURO</name>
<protein>
    <recommendedName>
        <fullName evidence="4">F-box domain-containing protein</fullName>
    </recommendedName>
</protein>
<feature type="signal peptide" evidence="1">
    <location>
        <begin position="1"/>
        <end position="23"/>
    </location>
</feature>
<dbReference type="RefSeq" id="XP_070902895.1">
    <property type="nucleotide sequence ID" value="XM_071039137.1"/>
</dbReference>
<dbReference type="Proteomes" id="UP001610444">
    <property type="component" value="Unassembled WGS sequence"/>
</dbReference>
<keyword evidence="3" id="KW-1185">Reference proteome</keyword>
<dbReference type="Gene3D" id="3.80.10.10">
    <property type="entry name" value="Ribonuclease Inhibitor"/>
    <property type="match status" value="1"/>
</dbReference>
<organism evidence="2 3">
    <name type="scientific">Aspergillus pseudodeflectus</name>
    <dbReference type="NCBI Taxonomy" id="176178"/>
    <lineage>
        <taxon>Eukaryota</taxon>
        <taxon>Fungi</taxon>
        <taxon>Dikarya</taxon>
        <taxon>Ascomycota</taxon>
        <taxon>Pezizomycotina</taxon>
        <taxon>Eurotiomycetes</taxon>
        <taxon>Eurotiomycetidae</taxon>
        <taxon>Eurotiales</taxon>
        <taxon>Aspergillaceae</taxon>
        <taxon>Aspergillus</taxon>
        <taxon>Aspergillus subgen. Nidulantes</taxon>
    </lineage>
</organism>
<dbReference type="InterPro" id="IPR032675">
    <property type="entry name" value="LRR_dom_sf"/>
</dbReference>
<sequence>MQSQQPKTTLVLDVWYIIIAILCDVPAPEKIDDGERNKAPQSFAKEIPYLRDLIGLSSTCSVFRSILAPRIFKRITLHNTAQSALAVQAIGQGKSAACVKELQYICTHTGSWEPKTTIEELYPPELSPVLSNFACFTSLERLDIHFAFEGDEDLWNLLSDELVDDFYSDAGVAEERAGEEPWRELMGSSFRAIASGYDPQRSPNVRVPHSLSIHGLAPITLPIYYEPAWGSFLSGIKSFTMTIPYLENGAGWCVITQPSYSGFAEYLGSWFFNHLRSAESISFDPSETGILGDMRDRYDASIGLHDAASIGLHDANMSNLRSVNLANLALCDELVGFLVRHSQTLESITLRDCNGFEGTMRWKDLFESLIAASLPRLRSLEIMHEDQDDKERLLFLDNHWADQSLVERAKRKIESEPGVRPFPYASLSDKYGSRLPHFDTAVQCFLEGEDDRVFKELMVIVERNAADSAGMDV</sequence>
<evidence type="ECO:0000313" key="3">
    <source>
        <dbReference type="Proteomes" id="UP001610444"/>
    </source>
</evidence>
<feature type="chain" id="PRO_5046540319" description="F-box domain-containing protein" evidence="1">
    <location>
        <begin position="24"/>
        <end position="473"/>
    </location>
</feature>